<protein>
    <submittedName>
        <fullName evidence="2">Adapter protein MecA</fullName>
    </submittedName>
</protein>
<dbReference type="InterPro" id="IPR038471">
    <property type="entry name" value="MecA_C_sf"/>
</dbReference>
<dbReference type="Pfam" id="PF05389">
    <property type="entry name" value="MecA"/>
    <property type="match status" value="1"/>
</dbReference>
<accession>A0A6V7R700</accession>
<dbReference type="Proteomes" id="UP000588186">
    <property type="component" value="Unassembled WGS sequence"/>
</dbReference>
<dbReference type="PANTHER" id="PTHR39161:SF1">
    <property type="entry name" value="ADAPTER PROTEIN MECA 1"/>
    <property type="match status" value="1"/>
</dbReference>
<sequence length="236" mass="28326">MRIERIDDSTLKFYITYQDIESRGFDKEELWMNKRRGEEFFWQIMDEVKDEHTVEFINEGPLWIQVQAFDKGLEVTVSKSQQNSESIGIQKGQIGLDHDEIKNFLEDTLQEEQTGQIDHADLERVKSMLNKELRSHNLYRKPLIVEFDEIDDLIDYAYHQEQDETLYDDLFITFEGKYYFLIYFGKQITDIKREQTRVNLLEYANLTHMTEELLMEYGKTIMSNNVRRMVRNKFSA</sequence>
<keyword evidence="3" id="KW-1185">Reference proteome</keyword>
<evidence type="ECO:0000256" key="1">
    <source>
        <dbReference type="ARBA" id="ARBA00005397"/>
    </source>
</evidence>
<dbReference type="PIRSF" id="PIRSF029008">
    <property type="entry name" value="MecA"/>
    <property type="match status" value="1"/>
</dbReference>
<comment type="similarity">
    <text evidence="1">Belongs to the MecA family.</text>
</comment>
<name>A0A6V7R700_9BACL</name>
<reference evidence="2 3" key="1">
    <citation type="submission" date="2020-07" db="EMBL/GenBank/DDBJ databases">
        <authorList>
            <person name="Criscuolo A."/>
        </authorList>
    </citation>
    <scope>NUCLEOTIDE SEQUENCE [LARGE SCALE GENOMIC DNA]</scope>
    <source>
        <strain evidence="2">CIP107946</strain>
    </source>
</reference>
<evidence type="ECO:0000313" key="3">
    <source>
        <dbReference type="Proteomes" id="UP000588186"/>
    </source>
</evidence>
<gene>
    <name evidence="2" type="primary">mecA</name>
    <name evidence="2" type="ORF">JEOPIN946_00621</name>
</gene>
<dbReference type="PANTHER" id="PTHR39161">
    <property type="entry name" value="ADAPTER PROTEIN MECA"/>
    <property type="match status" value="1"/>
</dbReference>
<dbReference type="AlphaFoldDB" id="A0A6V7R700"/>
<dbReference type="EMBL" id="CAJEWB010000006">
    <property type="protein sequence ID" value="CAD2073237.1"/>
    <property type="molecule type" value="Genomic_DNA"/>
</dbReference>
<dbReference type="Gene3D" id="3.30.70.1950">
    <property type="match status" value="1"/>
</dbReference>
<comment type="caution">
    <text evidence="2">The sequence shown here is derived from an EMBL/GenBank/DDBJ whole genome shotgun (WGS) entry which is preliminary data.</text>
</comment>
<dbReference type="RefSeq" id="WP_186076791.1">
    <property type="nucleotide sequence ID" value="NZ_CAJEWB010000006.1"/>
</dbReference>
<organism evidence="2 3">
    <name type="scientific">Phocicoccus pinnipedialis</name>
    <dbReference type="NCBI Taxonomy" id="110845"/>
    <lineage>
        <taxon>Bacteria</taxon>
        <taxon>Bacillati</taxon>
        <taxon>Bacillota</taxon>
        <taxon>Bacilli</taxon>
        <taxon>Bacillales</taxon>
        <taxon>Salinicoccaceae</taxon>
        <taxon>Phocicoccus</taxon>
    </lineage>
</organism>
<evidence type="ECO:0000313" key="2">
    <source>
        <dbReference type="EMBL" id="CAD2073237.1"/>
    </source>
</evidence>
<dbReference type="InterPro" id="IPR008681">
    <property type="entry name" value="Neg-reg_MecA"/>
</dbReference>
<proteinExistence type="inferred from homology"/>